<dbReference type="KEGG" id="sta:STHERM_c10740"/>
<keyword evidence="1" id="KW-0472">Membrane</keyword>
<feature type="transmembrane region" description="Helical" evidence="1">
    <location>
        <begin position="80"/>
        <end position="103"/>
    </location>
</feature>
<protein>
    <submittedName>
        <fullName evidence="2">Uncharacterized protein</fullName>
    </submittedName>
</protein>
<evidence type="ECO:0000313" key="2">
    <source>
        <dbReference type="EMBL" id="ADN02019.1"/>
    </source>
</evidence>
<dbReference type="Proteomes" id="UP000001296">
    <property type="component" value="Chromosome"/>
</dbReference>
<dbReference type="EMBL" id="CP001698">
    <property type="protein sequence ID" value="ADN02019.1"/>
    <property type="molecule type" value="Genomic_DNA"/>
</dbReference>
<dbReference type="AlphaFoldDB" id="E0RSN2"/>
<accession>E0RSN2</accession>
<organism evidence="2 3">
    <name type="scientific">Winmispira thermophila (strain ATCC 49972 / DSM 6192 / RI 19.B1)</name>
    <name type="common">Spirochaeta thermophila</name>
    <dbReference type="NCBI Taxonomy" id="665571"/>
    <lineage>
        <taxon>Bacteria</taxon>
        <taxon>Pseudomonadati</taxon>
        <taxon>Spirochaetota</taxon>
        <taxon>Spirochaetia</taxon>
        <taxon>Winmispirales</taxon>
        <taxon>Winmispiraceae</taxon>
        <taxon>Winmispira</taxon>
    </lineage>
</organism>
<feature type="transmembrane region" description="Helical" evidence="1">
    <location>
        <begin position="12"/>
        <end position="38"/>
    </location>
</feature>
<gene>
    <name evidence="2" type="ordered locus">STHERM_c10740</name>
</gene>
<feature type="transmembrane region" description="Helical" evidence="1">
    <location>
        <begin position="44"/>
        <end position="68"/>
    </location>
</feature>
<dbReference type="RefSeq" id="WP_013313860.1">
    <property type="nucleotide sequence ID" value="NC_014484.1"/>
</dbReference>
<dbReference type="HOGENOM" id="CLU_2221575_0_0_12"/>
<evidence type="ECO:0000256" key="1">
    <source>
        <dbReference type="SAM" id="Phobius"/>
    </source>
</evidence>
<reference evidence="2 3" key="2">
    <citation type="journal article" date="2010" name="J. Bacteriol.">
        <title>Genome sequence of the polysaccharide-degrading, thermophilic anaerobe Spirochaeta thermophila DSM 6192.</title>
        <authorList>
            <person name="Angelov A."/>
            <person name="Liebl S."/>
            <person name="Ballschmiter M."/>
            <person name="Bomeke M."/>
            <person name="Lehmann R."/>
            <person name="Liesegang H."/>
            <person name="Daniel R."/>
            <person name="Liebl W."/>
        </authorList>
    </citation>
    <scope>NUCLEOTIDE SEQUENCE [LARGE SCALE GENOMIC DNA]</scope>
    <source>
        <strain evidence="3">ATCC 49972 / DSM 6192 / RI 19.B1</strain>
    </source>
</reference>
<keyword evidence="1" id="KW-1133">Transmembrane helix</keyword>
<evidence type="ECO:0000313" key="3">
    <source>
        <dbReference type="Proteomes" id="UP000001296"/>
    </source>
</evidence>
<sequence>MKIRRLFEQSLLLVLLLDLVLLFYTGIFFLSGGIQGLAEETQELLLALMQVLFGGVVAASLLLLVFSFHPRAHHSIGLRVWAFLGFTLGLVMLGGLFFLDLLFRGV</sequence>
<name>E0RSN2_WINT6</name>
<proteinExistence type="predicted"/>
<reference key="1">
    <citation type="submission" date="2009-08" db="EMBL/GenBank/DDBJ databases">
        <title>The genome sequence of Spirochaeta thermophila DSM6192.</title>
        <authorList>
            <person name="Angelov A."/>
            <person name="Mientus M."/>
            <person name="Wittenberg S."/>
            <person name="Lehmann R."/>
            <person name="Liesegang H."/>
            <person name="Daniel R."/>
            <person name="Liebl W."/>
        </authorList>
    </citation>
    <scope>NUCLEOTIDE SEQUENCE</scope>
    <source>
        <strain>DSM 6192</strain>
    </source>
</reference>
<dbReference type="PaxDb" id="665571-STHERM_c10740"/>
<keyword evidence="1" id="KW-0812">Transmembrane</keyword>